<dbReference type="PRINTS" id="PR00080">
    <property type="entry name" value="SDRFAMILY"/>
</dbReference>
<dbReference type="InterPro" id="IPR002347">
    <property type="entry name" value="SDR_fam"/>
</dbReference>
<dbReference type="GO" id="GO:0016020">
    <property type="term" value="C:membrane"/>
    <property type="evidence" value="ECO:0007669"/>
    <property type="project" value="TreeGrafter"/>
</dbReference>
<dbReference type="GO" id="GO:0016491">
    <property type="term" value="F:oxidoreductase activity"/>
    <property type="evidence" value="ECO:0007669"/>
    <property type="project" value="UniProtKB-KW"/>
</dbReference>
<sequence>MELTGKRVLVIGGSGVLGAEFCNQLIALGAEVLATARNAESSLKIPAAVQTRLLVDLESQASIDTLGNYLNEQFDSIDVVINAAGVVGFGTWESAGAAASQKLMQVNFLGPASIFAKLTQLLKASAAAGTGTYIVNISGVVAEKTFPGMAAYTASKVAASSLMKSLTYDLRRDGIKTLDARPGHTETGLAGRAIVGTAPAFPTGMTAEHVVGRIIKGLQEDITDLASTEF</sequence>
<dbReference type="PANTHER" id="PTHR44196">
    <property type="entry name" value="DEHYDROGENASE/REDUCTASE SDR FAMILY MEMBER 7B"/>
    <property type="match status" value="1"/>
</dbReference>
<accession>A0A6J6DC98</accession>
<dbReference type="AlphaFoldDB" id="A0A6J6DC98"/>
<dbReference type="SUPFAM" id="SSF51735">
    <property type="entry name" value="NAD(P)-binding Rossmann-fold domains"/>
    <property type="match status" value="1"/>
</dbReference>
<name>A0A6J6DC98_9ZZZZ</name>
<evidence type="ECO:0000256" key="1">
    <source>
        <dbReference type="ARBA" id="ARBA00006484"/>
    </source>
</evidence>
<proteinExistence type="inferred from homology"/>
<keyword evidence="2" id="KW-0560">Oxidoreductase</keyword>
<organism evidence="3">
    <name type="scientific">freshwater metagenome</name>
    <dbReference type="NCBI Taxonomy" id="449393"/>
    <lineage>
        <taxon>unclassified sequences</taxon>
        <taxon>metagenomes</taxon>
        <taxon>ecological metagenomes</taxon>
    </lineage>
</organism>
<dbReference type="EMBL" id="CAEZTF010000086">
    <property type="protein sequence ID" value="CAB4560956.1"/>
    <property type="molecule type" value="Genomic_DNA"/>
</dbReference>
<dbReference type="PRINTS" id="PR00081">
    <property type="entry name" value="GDHRDH"/>
</dbReference>
<reference evidence="3" key="1">
    <citation type="submission" date="2020-05" db="EMBL/GenBank/DDBJ databases">
        <authorList>
            <person name="Chiriac C."/>
            <person name="Salcher M."/>
            <person name="Ghai R."/>
            <person name="Kavagutti S V."/>
        </authorList>
    </citation>
    <scope>NUCLEOTIDE SEQUENCE</scope>
</reference>
<dbReference type="InterPro" id="IPR036291">
    <property type="entry name" value="NAD(P)-bd_dom_sf"/>
</dbReference>
<dbReference type="Pfam" id="PF00106">
    <property type="entry name" value="adh_short"/>
    <property type="match status" value="1"/>
</dbReference>
<dbReference type="Gene3D" id="3.40.50.720">
    <property type="entry name" value="NAD(P)-binding Rossmann-like Domain"/>
    <property type="match status" value="1"/>
</dbReference>
<gene>
    <name evidence="3" type="ORF">UFOPK1618_00531</name>
</gene>
<evidence type="ECO:0000256" key="2">
    <source>
        <dbReference type="ARBA" id="ARBA00023002"/>
    </source>
</evidence>
<protein>
    <submittedName>
        <fullName evidence="3">Unannotated protein</fullName>
    </submittedName>
</protein>
<comment type="similarity">
    <text evidence="1">Belongs to the short-chain dehydrogenases/reductases (SDR) family.</text>
</comment>
<dbReference type="PANTHER" id="PTHR44196:SF1">
    <property type="entry name" value="DEHYDROGENASE_REDUCTASE SDR FAMILY MEMBER 7B"/>
    <property type="match status" value="1"/>
</dbReference>
<evidence type="ECO:0000313" key="3">
    <source>
        <dbReference type="EMBL" id="CAB4560956.1"/>
    </source>
</evidence>